<organism evidence="3 4">
    <name type="scientific">Methylobacterium oryzae CBMB20</name>
    <dbReference type="NCBI Taxonomy" id="693986"/>
    <lineage>
        <taxon>Bacteria</taxon>
        <taxon>Pseudomonadati</taxon>
        <taxon>Pseudomonadota</taxon>
        <taxon>Alphaproteobacteria</taxon>
        <taxon>Hyphomicrobiales</taxon>
        <taxon>Methylobacteriaceae</taxon>
        <taxon>Methylobacterium</taxon>
    </lineage>
</organism>
<evidence type="ECO:0000313" key="3">
    <source>
        <dbReference type="EMBL" id="AIQ92911.1"/>
    </source>
</evidence>
<feature type="compositionally biased region" description="Basic and acidic residues" evidence="1">
    <location>
        <begin position="195"/>
        <end position="207"/>
    </location>
</feature>
<dbReference type="AlphaFoldDB" id="A0A089NYA6"/>
<evidence type="ECO:0000256" key="1">
    <source>
        <dbReference type="SAM" id="MobiDB-lite"/>
    </source>
</evidence>
<keyword evidence="2" id="KW-1133">Transmembrane helix</keyword>
<feature type="transmembrane region" description="Helical" evidence="2">
    <location>
        <begin position="35"/>
        <end position="59"/>
    </location>
</feature>
<proteinExistence type="predicted"/>
<dbReference type="eggNOG" id="ENOG503328H">
    <property type="taxonomic scope" value="Bacteria"/>
</dbReference>
<dbReference type="Proteomes" id="UP000029492">
    <property type="component" value="Chromosome"/>
</dbReference>
<feature type="compositionally biased region" description="Pro residues" evidence="1">
    <location>
        <begin position="222"/>
        <end position="232"/>
    </location>
</feature>
<keyword evidence="2" id="KW-0472">Membrane</keyword>
<accession>A0A089NYA6</accession>
<evidence type="ECO:0000313" key="4">
    <source>
        <dbReference type="Proteomes" id="UP000029492"/>
    </source>
</evidence>
<reference evidence="3 4" key="1">
    <citation type="journal article" date="2014" name="PLoS ONE">
        <title>Genome Information of Methylobacterium oryzae, a Plant-Probiotic Methylotroph in the Phyllosphere.</title>
        <authorList>
            <person name="Kwak M.J."/>
            <person name="Jeong H."/>
            <person name="Madhaiyan M."/>
            <person name="Lee Y."/>
            <person name="Sa T.M."/>
            <person name="Oh T.K."/>
            <person name="Kim J.F."/>
        </authorList>
    </citation>
    <scope>NUCLEOTIDE SEQUENCE [LARGE SCALE GENOMIC DNA]</scope>
    <source>
        <strain evidence="3 4">CBMB20</strain>
    </source>
</reference>
<keyword evidence="4" id="KW-1185">Reference proteome</keyword>
<feature type="region of interest" description="Disordered" evidence="1">
    <location>
        <begin position="186"/>
        <end position="239"/>
    </location>
</feature>
<dbReference type="RefSeq" id="WP_043759734.1">
    <property type="nucleotide sequence ID" value="NZ_CP003811.1"/>
</dbReference>
<dbReference type="HOGENOM" id="CLU_833693_0_0_5"/>
<sequence length="290" mass="29953">MIAALFALAAAMIIGGCAAVIQGFPYVRLESGLAMVIAGSVAASSGAVLLGLGVVALGFRRVERAIGRNPMAGPREATAGAAPTMSPDEGRIRLPPVLPAAPAFIVPSVVEPAFDPERPRIEPNLELRADEARAPVAGPSLAELERPVPAEPPPLHVAPPVHVAEPIRAPAPEAPKAEAAIAPDDDLFAAPEPPPESRSEEPHKEPQEGPQEETPALRPSLDTPPEPEPAPKPATRTVVGRYASGGNTYVMFEDGSIEAETPQGRFTFGSLDELKAFVDGGGEAGTRGAA</sequence>
<gene>
    <name evidence="3" type="ORF">MOC_5156</name>
</gene>
<evidence type="ECO:0000256" key="2">
    <source>
        <dbReference type="SAM" id="Phobius"/>
    </source>
</evidence>
<name>A0A089NYA6_9HYPH</name>
<dbReference type="EMBL" id="CP003811">
    <property type="protein sequence ID" value="AIQ92911.1"/>
    <property type="molecule type" value="Genomic_DNA"/>
</dbReference>
<dbReference type="KEGG" id="mor:MOC_5156"/>
<keyword evidence="2" id="KW-0812">Transmembrane</keyword>
<dbReference type="STRING" id="693986.MOC_5156"/>
<protein>
    <submittedName>
        <fullName evidence="3">Protein of unassigned function</fullName>
    </submittedName>
</protein>